<name>G9WVC1_9FIRM</name>
<sequence length="181" mass="20705">MFRKLVMTFLLLSFSCFGLMSFAGGKNVVESDLPYVDGKVNDPVSKSARTAYIFTENPTLSLNLSEGQKVEIVSYCNSYLKSEDRGIRNRLMKKTLTAGEKFTLLPEEEYQAAKEDGSLYNTADHCYVLRVYEDGSDRYEEYYFGIVEEDIFKDYQEKAKEKELLLKQKLNQYGPAAVKKG</sequence>
<dbReference type="PATRIC" id="fig|796944.3.peg.1584"/>
<dbReference type="HOGENOM" id="CLU_1592923_0_0_9"/>
<reference evidence="2 3" key="1">
    <citation type="submission" date="2011-08" db="EMBL/GenBank/DDBJ databases">
        <title>The Genome Sequence of Oribacterium sp. ACB7.</title>
        <authorList>
            <consortium name="The Broad Institute Genome Sequencing Platform"/>
            <person name="Earl A."/>
            <person name="Ward D."/>
            <person name="Feldgarden M."/>
            <person name="Gevers D."/>
            <person name="Sizova M."/>
            <person name="Hazen A."/>
            <person name="Epstein S."/>
            <person name="Young S.K."/>
            <person name="Zeng Q."/>
            <person name="Gargeya S."/>
            <person name="Fitzgerald M."/>
            <person name="Haas B."/>
            <person name="Abouelleil A."/>
            <person name="Alvarado L."/>
            <person name="Arachchi H.M."/>
            <person name="Berlin A."/>
            <person name="Brown A."/>
            <person name="Chapman S.B."/>
            <person name="Chen Z."/>
            <person name="Dunbar C."/>
            <person name="Freedman E."/>
            <person name="Gearin G."/>
            <person name="Gellesch M."/>
            <person name="Goldberg J."/>
            <person name="Griggs A."/>
            <person name="Gujja S."/>
            <person name="Heiman D."/>
            <person name="Howarth C."/>
            <person name="Larson L."/>
            <person name="Lui A."/>
            <person name="MacDonald P.J.P."/>
            <person name="Montmayeur A."/>
            <person name="Murphy C."/>
            <person name="Neiman D."/>
            <person name="Pearson M."/>
            <person name="Priest M."/>
            <person name="Roberts A."/>
            <person name="Saif S."/>
            <person name="Shea T."/>
            <person name="Shenoy N."/>
            <person name="Sisk P."/>
            <person name="Stolte C."/>
            <person name="Sykes S."/>
            <person name="Wortman J."/>
            <person name="Nusbaum C."/>
            <person name="Birren B."/>
        </authorList>
    </citation>
    <scope>NUCLEOTIDE SEQUENCE [LARGE SCALE GENOMIC DNA]</scope>
    <source>
        <strain evidence="2 3">ACB7</strain>
    </source>
</reference>
<accession>G9WVC1</accession>
<dbReference type="AlphaFoldDB" id="G9WVC1"/>
<organism evidence="2 3">
    <name type="scientific">Oribacterium asaccharolyticum ACB7</name>
    <dbReference type="NCBI Taxonomy" id="796944"/>
    <lineage>
        <taxon>Bacteria</taxon>
        <taxon>Bacillati</taxon>
        <taxon>Bacillota</taxon>
        <taxon>Clostridia</taxon>
        <taxon>Lachnospirales</taxon>
        <taxon>Lachnospiraceae</taxon>
        <taxon>Oribacterium</taxon>
    </lineage>
</organism>
<proteinExistence type="predicted"/>
<feature type="chain" id="PRO_5038978828" description="Lipoprotein" evidence="1">
    <location>
        <begin position="24"/>
        <end position="181"/>
    </location>
</feature>
<keyword evidence="3" id="KW-1185">Reference proteome</keyword>
<keyword evidence="1" id="KW-0732">Signal</keyword>
<dbReference type="EMBL" id="AFZD01000017">
    <property type="protein sequence ID" value="EHL11522.1"/>
    <property type="molecule type" value="Genomic_DNA"/>
</dbReference>
<evidence type="ECO:0000313" key="3">
    <source>
        <dbReference type="Proteomes" id="UP000003527"/>
    </source>
</evidence>
<feature type="signal peptide" evidence="1">
    <location>
        <begin position="1"/>
        <end position="23"/>
    </location>
</feature>
<dbReference type="Proteomes" id="UP000003527">
    <property type="component" value="Unassembled WGS sequence"/>
</dbReference>
<evidence type="ECO:0000256" key="1">
    <source>
        <dbReference type="SAM" id="SignalP"/>
    </source>
</evidence>
<gene>
    <name evidence="2" type="ORF">HMPREF9624_00855</name>
</gene>
<evidence type="ECO:0000313" key="2">
    <source>
        <dbReference type="EMBL" id="EHL11522.1"/>
    </source>
</evidence>
<protein>
    <recommendedName>
        <fullName evidence="4">Lipoprotein</fullName>
    </recommendedName>
</protein>
<dbReference type="PROSITE" id="PS51257">
    <property type="entry name" value="PROKAR_LIPOPROTEIN"/>
    <property type="match status" value="1"/>
</dbReference>
<comment type="caution">
    <text evidence="2">The sequence shown here is derived from an EMBL/GenBank/DDBJ whole genome shotgun (WGS) entry which is preliminary data.</text>
</comment>
<dbReference type="RefSeq" id="WP_009428987.1">
    <property type="nucleotide sequence ID" value="NZ_JH414504.1"/>
</dbReference>
<evidence type="ECO:0008006" key="4">
    <source>
        <dbReference type="Google" id="ProtNLM"/>
    </source>
</evidence>